<proteinExistence type="inferred from homology"/>
<reference evidence="7 8" key="1">
    <citation type="submission" date="2023-07" db="EMBL/GenBank/DDBJ databases">
        <title>Genomic Encyclopedia of Type Strains, Phase IV (KMG-IV): sequencing the most valuable type-strain genomes for metagenomic binning, comparative biology and taxonomic classification.</title>
        <authorList>
            <person name="Goeker M."/>
        </authorList>
    </citation>
    <scope>NUCLEOTIDE SEQUENCE [LARGE SCALE GENOMIC DNA]</scope>
    <source>
        <strain evidence="7 8">DSM 3770</strain>
    </source>
</reference>
<organism evidence="7 8">
    <name type="scientific">Xanthobacter agilis</name>
    <dbReference type="NCBI Taxonomy" id="47492"/>
    <lineage>
        <taxon>Bacteria</taxon>
        <taxon>Pseudomonadati</taxon>
        <taxon>Pseudomonadota</taxon>
        <taxon>Alphaproteobacteria</taxon>
        <taxon>Hyphomicrobiales</taxon>
        <taxon>Xanthobacteraceae</taxon>
        <taxon>Xanthobacter</taxon>
    </lineage>
</organism>
<dbReference type="Gene3D" id="3.30.420.150">
    <property type="entry name" value="Exopolyphosphatase. Domain 2"/>
    <property type="match status" value="1"/>
</dbReference>
<dbReference type="PANTHER" id="PTHR30005">
    <property type="entry name" value="EXOPOLYPHOSPHATASE"/>
    <property type="match status" value="1"/>
</dbReference>
<dbReference type="Gene3D" id="3.30.420.40">
    <property type="match status" value="1"/>
</dbReference>
<dbReference type="Pfam" id="PF02541">
    <property type="entry name" value="Ppx-GppA"/>
    <property type="match status" value="1"/>
</dbReference>
<evidence type="ECO:0000259" key="6">
    <source>
        <dbReference type="Pfam" id="PF21697"/>
    </source>
</evidence>
<accession>A0ABU0LEC3</accession>
<comment type="similarity">
    <text evidence="1">Belongs to the GppA/Ppx family.</text>
</comment>
<evidence type="ECO:0000256" key="3">
    <source>
        <dbReference type="ARBA" id="ARBA00022801"/>
    </source>
</evidence>
<name>A0ABU0LEC3_XANAG</name>
<dbReference type="PANTHER" id="PTHR30005:SF0">
    <property type="entry name" value="RETROGRADE REGULATION PROTEIN 2"/>
    <property type="match status" value="1"/>
</dbReference>
<comment type="catalytic activity">
    <reaction evidence="4">
        <text>[phosphate](n) + H2O = [phosphate](n-1) + phosphate + H(+)</text>
        <dbReference type="Rhea" id="RHEA:21528"/>
        <dbReference type="Rhea" id="RHEA-COMP:9859"/>
        <dbReference type="Rhea" id="RHEA-COMP:14279"/>
        <dbReference type="ChEBI" id="CHEBI:15377"/>
        <dbReference type="ChEBI" id="CHEBI:15378"/>
        <dbReference type="ChEBI" id="CHEBI:16838"/>
        <dbReference type="ChEBI" id="CHEBI:43474"/>
        <dbReference type="EC" id="3.6.1.11"/>
    </reaction>
</comment>
<dbReference type="Pfam" id="PF21697">
    <property type="entry name" value="Ppx_C"/>
    <property type="match status" value="1"/>
</dbReference>
<dbReference type="InterPro" id="IPR022371">
    <property type="entry name" value="Exopolyphosphatase"/>
</dbReference>
<dbReference type="GO" id="GO:0008894">
    <property type="term" value="F:guanosine-5'-triphosphate,3'-diphosphate diphosphatase activity"/>
    <property type="evidence" value="ECO:0007669"/>
    <property type="project" value="UniProtKB-EC"/>
</dbReference>
<dbReference type="NCBIfam" id="TIGR03706">
    <property type="entry name" value="exo_poly_only"/>
    <property type="match status" value="1"/>
</dbReference>
<evidence type="ECO:0000313" key="8">
    <source>
        <dbReference type="Proteomes" id="UP001241747"/>
    </source>
</evidence>
<feature type="domain" description="Exopolyphosphatase C-terminal" evidence="6">
    <location>
        <begin position="317"/>
        <end position="498"/>
    </location>
</feature>
<dbReference type="InterPro" id="IPR048951">
    <property type="entry name" value="Ppx_C"/>
</dbReference>
<dbReference type="EC" id="3.6.1.11" evidence="2"/>
<evidence type="ECO:0000313" key="7">
    <source>
        <dbReference type="EMBL" id="MDQ0505463.1"/>
    </source>
</evidence>
<dbReference type="InterPro" id="IPR043129">
    <property type="entry name" value="ATPase_NBD"/>
</dbReference>
<feature type="domain" description="Ppx/GppA phosphatase N-terminal" evidence="5">
    <location>
        <begin position="30"/>
        <end position="307"/>
    </location>
</feature>
<dbReference type="Gene3D" id="1.10.3210.10">
    <property type="entry name" value="Hypothetical protein af1432"/>
    <property type="match status" value="1"/>
</dbReference>
<dbReference type="GO" id="GO:0004309">
    <property type="term" value="F:exopolyphosphatase activity"/>
    <property type="evidence" value="ECO:0007669"/>
    <property type="project" value="UniProtKB-EC"/>
</dbReference>
<dbReference type="SUPFAM" id="SSF109604">
    <property type="entry name" value="HD-domain/PDEase-like"/>
    <property type="match status" value="1"/>
</dbReference>
<dbReference type="InterPro" id="IPR003695">
    <property type="entry name" value="Ppx_GppA_N"/>
</dbReference>
<dbReference type="RefSeq" id="WP_237344072.1">
    <property type="nucleotide sequence ID" value="NZ_JABWGX010000002.1"/>
</dbReference>
<dbReference type="InterPro" id="IPR050273">
    <property type="entry name" value="GppA/Ppx_hydrolase"/>
</dbReference>
<dbReference type="EMBL" id="JAUSVY010000004">
    <property type="protein sequence ID" value="MDQ0505463.1"/>
    <property type="molecule type" value="Genomic_DNA"/>
</dbReference>
<keyword evidence="8" id="KW-1185">Reference proteome</keyword>
<evidence type="ECO:0000259" key="5">
    <source>
        <dbReference type="Pfam" id="PF02541"/>
    </source>
</evidence>
<dbReference type="CDD" id="cd24052">
    <property type="entry name" value="ASKHA_NBD_HpPPX-GppA-like"/>
    <property type="match status" value="1"/>
</dbReference>
<evidence type="ECO:0000256" key="1">
    <source>
        <dbReference type="ARBA" id="ARBA00007125"/>
    </source>
</evidence>
<comment type="caution">
    <text evidence="7">The sequence shown here is derived from an EMBL/GenBank/DDBJ whole genome shotgun (WGS) entry which is preliminary data.</text>
</comment>
<keyword evidence="3 7" id="KW-0378">Hydrolase</keyword>
<evidence type="ECO:0000256" key="4">
    <source>
        <dbReference type="ARBA" id="ARBA00047607"/>
    </source>
</evidence>
<evidence type="ECO:0000256" key="2">
    <source>
        <dbReference type="ARBA" id="ARBA00012451"/>
    </source>
</evidence>
<dbReference type="SUPFAM" id="SSF53067">
    <property type="entry name" value="Actin-like ATPase domain"/>
    <property type="match status" value="2"/>
</dbReference>
<gene>
    <name evidence="7" type="ORF">QOZ94_002259</name>
</gene>
<dbReference type="Proteomes" id="UP001241747">
    <property type="component" value="Unassembled WGS sequence"/>
</dbReference>
<protein>
    <recommendedName>
        <fullName evidence="2">exopolyphosphatase</fullName>
        <ecNumber evidence="2">3.6.1.11</ecNumber>
    </recommendedName>
</protein>
<sequence length="506" mass="54283">MDNPHRAPGRLPVGAPVAVIDIGSNSVRLVVYEGMNRALAPIFNEKALCGLGREVLSTGRLAEDAVQRAFSALRRFRGLCNAMGVGAVYALATAAARDAENGPAFIAECEAICGTAIELLTGKREAELAACGILAGVHDPDGVVGDLGGGSLELVNVKGGQIGTGITLPLGGLALQDRSSRSPRKAEKIIKETMPDASVLGDLAGRTFYAVGGTWRALARLHMFQKGYPLHVMHGYVIPAREALDFTRIVHRADAETLAHIDVISDARRPLLAYGALVLENVMRQGRASEVVISALGVREGLLYSLMMPEVRAEDPLLVAAAELNVLRARSPRHGEELVEWTDAFFASSPVLEEGVDETRLRRAACLLADISWRAHPDYRGEQSLNMIAHAAFAGLDHAGRAYIALSVYFRYVGIGADDAETRILELVTTGQLDRARILGGAMRVAYLLSAAMPGTLPRTPLAVRGEQLVLSVPRDLAPLVNERVQARLRQLAKLIGREPLTEVVD</sequence>